<proteinExistence type="predicted"/>
<dbReference type="AlphaFoldDB" id="A0A9Q0NDR3"/>
<gene>
    <name evidence="1" type="ORF">Bhyg_02834</name>
</gene>
<evidence type="ECO:0000313" key="2">
    <source>
        <dbReference type="Proteomes" id="UP001151699"/>
    </source>
</evidence>
<reference evidence="1" key="1">
    <citation type="submission" date="2022-07" db="EMBL/GenBank/DDBJ databases">
        <authorList>
            <person name="Trinca V."/>
            <person name="Uliana J.V.C."/>
            <person name="Torres T.T."/>
            <person name="Ward R.J."/>
            <person name="Monesi N."/>
        </authorList>
    </citation>
    <scope>NUCLEOTIDE SEQUENCE</scope>
    <source>
        <strain evidence="1">HSMRA1968</strain>
        <tissue evidence="1">Whole embryos</tissue>
    </source>
</reference>
<keyword evidence="2" id="KW-1185">Reference proteome</keyword>
<dbReference type="EMBL" id="WJQU01000001">
    <property type="protein sequence ID" value="KAJ6647611.1"/>
    <property type="molecule type" value="Genomic_DNA"/>
</dbReference>
<protein>
    <submittedName>
        <fullName evidence="1">Uncharacterized protein</fullName>
    </submittedName>
</protein>
<feature type="non-terminal residue" evidence="1">
    <location>
        <position position="1"/>
    </location>
</feature>
<dbReference type="Proteomes" id="UP001151699">
    <property type="component" value="Chromosome A"/>
</dbReference>
<name>A0A9Q0NDR3_9DIPT</name>
<comment type="caution">
    <text evidence="1">The sequence shown here is derived from an EMBL/GenBank/DDBJ whole genome shotgun (WGS) entry which is preliminary data.</text>
</comment>
<organism evidence="1 2">
    <name type="scientific">Pseudolycoriella hygida</name>
    <dbReference type="NCBI Taxonomy" id="35572"/>
    <lineage>
        <taxon>Eukaryota</taxon>
        <taxon>Metazoa</taxon>
        <taxon>Ecdysozoa</taxon>
        <taxon>Arthropoda</taxon>
        <taxon>Hexapoda</taxon>
        <taxon>Insecta</taxon>
        <taxon>Pterygota</taxon>
        <taxon>Neoptera</taxon>
        <taxon>Endopterygota</taxon>
        <taxon>Diptera</taxon>
        <taxon>Nematocera</taxon>
        <taxon>Sciaroidea</taxon>
        <taxon>Sciaridae</taxon>
        <taxon>Pseudolycoriella</taxon>
    </lineage>
</organism>
<evidence type="ECO:0000313" key="1">
    <source>
        <dbReference type="EMBL" id="KAJ6647611.1"/>
    </source>
</evidence>
<accession>A0A9Q0NDR3</accession>
<sequence>MDITMRYILQDLVALYFLLINYGKQIEILY</sequence>